<dbReference type="InterPro" id="IPR003806">
    <property type="entry name" value="ATP-grasp_PylC-type"/>
</dbReference>
<dbReference type="Pfam" id="PF02655">
    <property type="entry name" value="ATP-grasp_3"/>
    <property type="match status" value="1"/>
</dbReference>
<feature type="domain" description="ATP-grasp" evidence="2">
    <location>
        <begin position="236"/>
        <end position="300"/>
    </location>
</feature>
<accession>A0A2B8BIK3</accession>
<dbReference type="AlphaFoldDB" id="A0A2B8BIK3"/>
<dbReference type="OrthoDB" id="1804072at2"/>
<evidence type="ECO:0000313" key="4">
    <source>
        <dbReference type="Proteomes" id="UP000225379"/>
    </source>
</evidence>
<sequence length="382" mass="40178">MVQDAFPRGWSLTPTAVPEFVVVALSARALAASACRGGRSVAAIDLFADADTAAMTALCLNLPSRRLCISAGALRRALALPELRRLPLVYGAGFEDQADLLAALARVRPVIGNRAEAVAQVKDPLVFAALLARLGIPHPEVSLSLPDRDGWLVKRAGASGDGHIRRASRRLPAGHYAQRRMGGRPVSLLFLADGRRILPVGFSQQWVAPAPRQPYRYGGAVGPLPACGRLGTAMIDAAAAIAEAVGLVGLNSADFLVGSAGWCLLEINPRPGATLDLFDRPPMPSLFGLHLAACAGQLPAALPPLAGCRAATVVYATAPVHLPEGLRWPDWTADRPQTPAYIPTGAPLCTVLADADGLLDARRLAGRYARTLCRFLAMVEAA</sequence>
<reference evidence="4" key="1">
    <citation type="submission" date="2017-10" db="EMBL/GenBank/DDBJ databases">
        <authorList>
            <person name="Kravchenko I.K."/>
            <person name="Grouzdev D.S."/>
        </authorList>
    </citation>
    <scope>NUCLEOTIDE SEQUENCE [LARGE SCALE GENOMIC DNA]</scope>
    <source>
        <strain evidence="4">B2</strain>
    </source>
</reference>
<dbReference type="GO" id="GO:0046872">
    <property type="term" value="F:metal ion binding"/>
    <property type="evidence" value="ECO:0007669"/>
    <property type="project" value="InterPro"/>
</dbReference>
<name>A0A2B8BIK3_9PROT</name>
<dbReference type="InterPro" id="IPR011761">
    <property type="entry name" value="ATP-grasp"/>
</dbReference>
<keyword evidence="4" id="KW-1185">Reference proteome</keyword>
<dbReference type="Gene3D" id="3.30.470.20">
    <property type="entry name" value="ATP-grasp fold, B domain"/>
    <property type="match status" value="1"/>
</dbReference>
<organism evidence="3 4">
    <name type="scientific">Azospirillum palustre</name>
    <dbReference type="NCBI Taxonomy" id="2044885"/>
    <lineage>
        <taxon>Bacteria</taxon>
        <taxon>Pseudomonadati</taxon>
        <taxon>Pseudomonadota</taxon>
        <taxon>Alphaproteobacteria</taxon>
        <taxon>Rhodospirillales</taxon>
        <taxon>Azospirillaceae</taxon>
        <taxon>Azospirillum</taxon>
    </lineage>
</organism>
<keyword evidence="1" id="KW-0067">ATP-binding</keyword>
<evidence type="ECO:0000313" key="3">
    <source>
        <dbReference type="EMBL" id="PGH57590.1"/>
    </source>
</evidence>
<proteinExistence type="predicted"/>
<dbReference type="EMBL" id="PDKW01000040">
    <property type="protein sequence ID" value="PGH57590.1"/>
    <property type="molecule type" value="Genomic_DNA"/>
</dbReference>
<dbReference type="GO" id="GO:0005524">
    <property type="term" value="F:ATP binding"/>
    <property type="evidence" value="ECO:0007669"/>
    <property type="project" value="UniProtKB-UniRule"/>
</dbReference>
<gene>
    <name evidence="3" type="ORF">CRT60_13565</name>
</gene>
<dbReference type="PIRSF" id="PIRSF016817">
    <property type="entry name" value="UCP016817_carboligase"/>
    <property type="match status" value="1"/>
</dbReference>
<dbReference type="Proteomes" id="UP000225379">
    <property type="component" value="Unassembled WGS sequence"/>
</dbReference>
<protein>
    <recommendedName>
        <fullName evidence="2">ATP-grasp domain-containing protein</fullName>
    </recommendedName>
</protein>
<evidence type="ECO:0000259" key="2">
    <source>
        <dbReference type="PROSITE" id="PS50975"/>
    </source>
</evidence>
<comment type="caution">
    <text evidence="3">The sequence shown here is derived from an EMBL/GenBank/DDBJ whole genome shotgun (WGS) entry which is preliminary data.</text>
</comment>
<dbReference type="PROSITE" id="PS50975">
    <property type="entry name" value="ATP_GRASP"/>
    <property type="match status" value="1"/>
</dbReference>
<evidence type="ECO:0000256" key="1">
    <source>
        <dbReference type="PROSITE-ProRule" id="PRU00409"/>
    </source>
</evidence>
<dbReference type="InterPro" id="IPR016677">
    <property type="entry name" value="UCP016817_carboligase"/>
</dbReference>
<keyword evidence="1" id="KW-0547">Nucleotide-binding</keyword>
<dbReference type="SUPFAM" id="SSF56059">
    <property type="entry name" value="Glutathione synthetase ATP-binding domain-like"/>
    <property type="match status" value="1"/>
</dbReference>